<reference evidence="2 3" key="1">
    <citation type="submission" date="2015-12" db="EMBL/GenBank/DDBJ databases">
        <title>Genome sequence of Oceanibaculum pacificum MCCC 1A02656.</title>
        <authorList>
            <person name="Lu L."/>
            <person name="Lai Q."/>
            <person name="Shao Z."/>
            <person name="Qian P."/>
        </authorList>
    </citation>
    <scope>NUCLEOTIDE SEQUENCE [LARGE SCALE GENOMIC DNA]</scope>
    <source>
        <strain evidence="2 3">MCCC 1A02656</strain>
    </source>
</reference>
<keyword evidence="3" id="KW-1185">Reference proteome</keyword>
<dbReference type="Gene3D" id="1.25.40.10">
    <property type="entry name" value="Tetratricopeptide repeat domain"/>
    <property type="match status" value="2"/>
</dbReference>
<keyword evidence="1" id="KW-0802">TPR repeat</keyword>
<name>A0A154WFD8_9PROT</name>
<organism evidence="2 3">
    <name type="scientific">Oceanibaculum pacificum</name>
    <dbReference type="NCBI Taxonomy" id="580166"/>
    <lineage>
        <taxon>Bacteria</taxon>
        <taxon>Pseudomonadati</taxon>
        <taxon>Pseudomonadota</taxon>
        <taxon>Alphaproteobacteria</taxon>
        <taxon>Rhodospirillales</taxon>
        <taxon>Oceanibaculaceae</taxon>
        <taxon>Oceanibaculum</taxon>
    </lineage>
</organism>
<sequence>MPDNRPTLYWRGRRRQRARDWRGAAEAYLAALPSETDEAAADSAFRLGYAREKLNDLAGARDAYAQAVEIAPGTPIRHYRLGFVADALQEWELAARAYRAAIDAGGTVPNWFYRLGRALERLRHWEAAGAAYAAAIRRSGNRPAWQTRLMRISVMTGDWRDVAALYPGRSGVLLDAPADALTEEALRDALADGATDRERPAGWWQAAYMRLFNLGQLRAAYAAKRIAVRRSREDAAQGGTARQRLDLAAACIDQGDYAVAYSLLAGQPSEEAAEMAAGAALLDGRPEEAACLWRSVPADRAFRTLIEGRRVAIVGAANTGLEMGAEIDAADVVIRTNYLNPDAIEARAAYTGRRTDIAYYNFAFEEKNRDRILSLLRVRPLDCVVLHPTGYKAAAARYRGVLPVRKHYGFRGFYGLTAYAIPRILYDVLRFRPAAVRVYNSDFFLGKDIHYSGYLKPEDFPDHDPDFVFMMGYHDILRNFLFTQILHRRGYCGGDSVFEAVMALSPDDFLDRMSLRVRALLAASERAARP</sequence>
<protein>
    <submittedName>
        <fullName evidence="2">Uncharacterized protein</fullName>
    </submittedName>
</protein>
<evidence type="ECO:0000313" key="3">
    <source>
        <dbReference type="Proteomes" id="UP000076400"/>
    </source>
</evidence>
<accession>A0A154WFD8</accession>
<dbReference type="AlphaFoldDB" id="A0A154WFD8"/>
<dbReference type="SMART" id="SM00028">
    <property type="entry name" value="TPR"/>
    <property type="match status" value="3"/>
</dbReference>
<dbReference type="STRING" id="580166.AUP43_05215"/>
<dbReference type="InterPro" id="IPR011990">
    <property type="entry name" value="TPR-like_helical_dom_sf"/>
</dbReference>
<dbReference type="OrthoDB" id="5614897at2"/>
<dbReference type="InterPro" id="IPR019734">
    <property type="entry name" value="TPR_rpt"/>
</dbReference>
<dbReference type="RefSeq" id="WP_067552977.1">
    <property type="nucleotide sequence ID" value="NZ_LPXN01000046.1"/>
</dbReference>
<dbReference type="Proteomes" id="UP000076400">
    <property type="component" value="Unassembled WGS sequence"/>
</dbReference>
<comment type="caution">
    <text evidence="2">The sequence shown here is derived from an EMBL/GenBank/DDBJ whole genome shotgun (WGS) entry which is preliminary data.</text>
</comment>
<dbReference type="InterPro" id="IPR038578">
    <property type="entry name" value="GT29-like_sf"/>
</dbReference>
<dbReference type="EMBL" id="LPXN01000046">
    <property type="protein sequence ID" value="KZD12206.1"/>
    <property type="molecule type" value="Genomic_DNA"/>
</dbReference>
<evidence type="ECO:0000256" key="1">
    <source>
        <dbReference type="PROSITE-ProRule" id="PRU00339"/>
    </source>
</evidence>
<feature type="repeat" description="TPR" evidence="1">
    <location>
        <begin position="41"/>
        <end position="74"/>
    </location>
</feature>
<dbReference type="Gene3D" id="3.90.1480.20">
    <property type="entry name" value="Glycosyl transferase family 29"/>
    <property type="match status" value="1"/>
</dbReference>
<proteinExistence type="predicted"/>
<evidence type="ECO:0000313" key="2">
    <source>
        <dbReference type="EMBL" id="KZD12206.1"/>
    </source>
</evidence>
<dbReference type="SUPFAM" id="SSF48452">
    <property type="entry name" value="TPR-like"/>
    <property type="match status" value="1"/>
</dbReference>
<gene>
    <name evidence="2" type="ORF">AUP43_05215</name>
</gene>
<dbReference type="PROSITE" id="PS50005">
    <property type="entry name" value="TPR"/>
    <property type="match status" value="1"/>
</dbReference>